<protein>
    <submittedName>
        <fullName evidence="1">GD14417</fullName>
    </submittedName>
</protein>
<sequence length="70" mass="7976">MASSEERLLQVYVHFLSMVASCRRLLKPELKMERSYGAGGPHFGPETLMQAQLQLRFPLIAVCVLHPFFV</sequence>
<dbReference type="EMBL" id="CM000363">
    <property type="protein sequence ID" value="EDX10307.1"/>
    <property type="molecule type" value="Genomic_DNA"/>
</dbReference>
<dbReference type="AlphaFoldDB" id="B4QRU3"/>
<dbReference type="PROSITE" id="PS51257">
    <property type="entry name" value="PROKAR_LIPOPROTEIN"/>
    <property type="match status" value="1"/>
</dbReference>
<organism evidence="1 2">
    <name type="scientific">Drosophila simulans</name>
    <name type="common">Fruit fly</name>
    <dbReference type="NCBI Taxonomy" id="7240"/>
    <lineage>
        <taxon>Eukaryota</taxon>
        <taxon>Metazoa</taxon>
        <taxon>Ecdysozoa</taxon>
        <taxon>Arthropoda</taxon>
        <taxon>Hexapoda</taxon>
        <taxon>Insecta</taxon>
        <taxon>Pterygota</taxon>
        <taxon>Neoptera</taxon>
        <taxon>Endopterygota</taxon>
        <taxon>Diptera</taxon>
        <taxon>Brachycera</taxon>
        <taxon>Muscomorpha</taxon>
        <taxon>Ephydroidea</taxon>
        <taxon>Drosophilidae</taxon>
        <taxon>Drosophila</taxon>
        <taxon>Sophophora</taxon>
    </lineage>
</organism>
<keyword evidence="2" id="KW-1185">Reference proteome</keyword>
<reference evidence="1 2" key="1">
    <citation type="journal article" date="2007" name="Nature">
        <title>Evolution of genes and genomes on the Drosophila phylogeny.</title>
        <authorList>
            <consortium name="Drosophila 12 Genomes Consortium"/>
            <person name="Clark A.G."/>
            <person name="Eisen M.B."/>
            <person name="Smith D.R."/>
            <person name="Bergman C.M."/>
            <person name="Oliver B."/>
            <person name="Markow T.A."/>
            <person name="Kaufman T.C."/>
            <person name="Kellis M."/>
            <person name="Gelbart W."/>
            <person name="Iyer V.N."/>
            <person name="Pollard D.A."/>
            <person name="Sackton T.B."/>
            <person name="Larracuente A.M."/>
            <person name="Singh N.D."/>
            <person name="Abad J.P."/>
            <person name="Abt D.N."/>
            <person name="Adryan B."/>
            <person name="Aguade M."/>
            <person name="Akashi H."/>
            <person name="Anderson W.W."/>
            <person name="Aquadro C.F."/>
            <person name="Ardell D.H."/>
            <person name="Arguello R."/>
            <person name="Artieri C.G."/>
            <person name="Barbash D.A."/>
            <person name="Barker D."/>
            <person name="Barsanti P."/>
            <person name="Batterham P."/>
            <person name="Batzoglou S."/>
            <person name="Begun D."/>
            <person name="Bhutkar A."/>
            <person name="Blanco E."/>
            <person name="Bosak S.A."/>
            <person name="Bradley R.K."/>
            <person name="Brand A.D."/>
            <person name="Brent M.R."/>
            <person name="Brooks A.N."/>
            <person name="Brown R.H."/>
            <person name="Butlin R.K."/>
            <person name="Caggese C."/>
            <person name="Calvi B.R."/>
            <person name="Bernardo de Carvalho A."/>
            <person name="Caspi A."/>
            <person name="Castrezana S."/>
            <person name="Celniker S.E."/>
            <person name="Chang J.L."/>
            <person name="Chapple C."/>
            <person name="Chatterji S."/>
            <person name="Chinwalla A."/>
            <person name="Civetta A."/>
            <person name="Clifton S.W."/>
            <person name="Comeron J.M."/>
            <person name="Costello J.C."/>
            <person name="Coyne J.A."/>
            <person name="Daub J."/>
            <person name="David R.G."/>
            <person name="Delcher A.L."/>
            <person name="Delehaunty K."/>
            <person name="Do C.B."/>
            <person name="Ebling H."/>
            <person name="Edwards K."/>
            <person name="Eickbush T."/>
            <person name="Evans J.D."/>
            <person name="Filipski A."/>
            <person name="Findeiss S."/>
            <person name="Freyhult E."/>
            <person name="Fulton L."/>
            <person name="Fulton R."/>
            <person name="Garcia A.C."/>
            <person name="Gardiner A."/>
            <person name="Garfield D.A."/>
            <person name="Garvin B.E."/>
            <person name="Gibson G."/>
            <person name="Gilbert D."/>
            <person name="Gnerre S."/>
            <person name="Godfrey J."/>
            <person name="Good R."/>
            <person name="Gotea V."/>
            <person name="Gravely B."/>
            <person name="Greenberg A.J."/>
            <person name="Griffiths-Jones S."/>
            <person name="Gross S."/>
            <person name="Guigo R."/>
            <person name="Gustafson E.A."/>
            <person name="Haerty W."/>
            <person name="Hahn M.W."/>
            <person name="Halligan D.L."/>
            <person name="Halpern A.L."/>
            <person name="Halter G.M."/>
            <person name="Han M.V."/>
            <person name="Heger A."/>
            <person name="Hillier L."/>
            <person name="Hinrichs A.S."/>
            <person name="Holmes I."/>
            <person name="Hoskins R.A."/>
            <person name="Hubisz M.J."/>
            <person name="Hultmark D."/>
            <person name="Huntley M.A."/>
            <person name="Jaffe D.B."/>
            <person name="Jagadeeshan S."/>
            <person name="Jeck W.R."/>
            <person name="Johnson J."/>
            <person name="Jones C.D."/>
            <person name="Jordan W.C."/>
            <person name="Karpen G.H."/>
            <person name="Kataoka E."/>
            <person name="Keightley P.D."/>
            <person name="Kheradpour P."/>
            <person name="Kirkness E.F."/>
            <person name="Koerich L.B."/>
            <person name="Kristiansen K."/>
            <person name="Kudrna D."/>
            <person name="Kulathinal R.J."/>
            <person name="Kumar S."/>
            <person name="Kwok R."/>
            <person name="Lander E."/>
            <person name="Langley C.H."/>
            <person name="Lapoint R."/>
            <person name="Lazzaro B.P."/>
            <person name="Lee S.J."/>
            <person name="Levesque L."/>
            <person name="Li R."/>
            <person name="Lin C.F."/>
            <person name="Lin M.F."/>
            <person name="Lindblad-Toh K."/>
            <person name="Llopart A."/>
            <person name="Long M."/>
            <person name="Low L."/>
            <person name="Lozovsky E."/>
            <person name="Lu J."/>
            <person name="Luo M."/>
            <person name="Machado C.A."/>
            <person name="Makalowski W."/>
            <person name="Marzo M."/>
            <person name="Matsuda M."/>
            <person name="Matzkin L."/>
            <person name="McAllister B."/>
            <person name="McBride C.S."/>
            <person name="McKernan B."/>
            <person name="McKernan K."/>
            <person name="Mendez-Lago M."/>
            <person name="Minx P."/>
            <person name="Mollenhauer M.U."/>
            <person name="Montooth K."/>
            <person name="Mount S.M."/>
            <person name="Mu X."/>
            <person name="Myers E."/>
            <person name="Negre B."/>
            <person name="Newfeld S."/>
            <person name="Nielsen R."/>
            <person name="Noor M.A."/>
            <person name="O'Grady P."/>
            <person name="Pachter L."/>
            <person name="Papaceit M."/>
            <person name="Parisi M.J."/>
            <person name="Parisi M."/>
            <person name="Parts L."/>
            <person name="Pedersen J.S."/>
            <person name="Pesole G."/>
            <person name="Phillippy A.M."/>
            <person name="Ponting C.P."/>
            <person name="Pop M."/>
            <person name="Porcelli D."/>
            <person name="Powell J.R."/>
            <person name="Prohaska S."/>
            <person name="Pruitt K."/>
            <person name="Puig M."/>
            <person name="Quesneville H."/>
            <person name="Ram K.R."/>
            <person name="Rand D."/>
            <person name="Rasmussen M.D."/>
            <person name="Reed L.K."/>
            <person name="Reenan R."/>
            <person name="Reily A."/>
            <person name="Remington K.A."/>
            <person name="Rieger T.T."/>
            <person name="Ritchie M.G."/>
            <person name="Robin C."/>
            <person name="Rogers Y.H."/>
            <person name="Rohde C."/>
            <person name="Rozas J."/>
            <person name="Rubenfield M.J."/>
            <person name="Ruiz A."/>
            <person name="Russo S."/>
            <person name="Salzberg S.L."/>
            <person name="Sanchez-Gracia A."/>
            <person name="Saranga D.J."/>
            <person name="Sato H."/>
            <person name="Schaeffer S.W."/>
            <person name="Schatz M.C."/>
            <person name="Schlenke T."/>
            <person name="Schwartz R."/>
            <person name="Segarra C."/>
            <person name="Singh R.S."/>
            <person name="Sirot L."/>
            <person name="Sirota M."/>
            <person name="Sisneros N.B."/>
            <person name="Smith C.D."/>
            <person name="Smith T.F."/>
            <person name="Spieth J."/>
            <person name="Stage D.E."/>
            <person name="Stark A."/>
            <person name="Stephan W."/>
            <person name="Strausberg R.L."/>
            <person name="Strempel S."/>
            <person name="Sturgill D."/>
            <person name="Sutton G."/>
            <person name="Sutton G.G."/>
            <person name="Tao W."/>
            <person name="Teichmann S."/>
            <person name="Tobari Y.N."/>
            <person name="Tomimura Y."/>
            <person name="Tsolas J.M."/>
            <person name="Valente V.L."/>
            <person name="Venter E."/>
            <person name="Venter J.C."/>
            <person name="Vicario S."/>
            <person name="Vieira F.G."/>
            <person name="Vilella A.J."/>
            <person name="Villasante A."/>
            <person name="Walenz B."/>
            <person name="Wang J."/>
            <person name="Wasserman M."/>
            <person name="Watts T."/>
            <person name="Wilson D."/>
            <person name="Wilson R.K."/>
            <person name="Wing R.A."/>
            <person name="Wolfner M.F."/>
            <person name="Wong A."/>
            <person name="Wong G.K."/>
            <person name="Wu C.I."/>
            <person name="Wu G."/>
            <person name="Yamamoto D."/>
            <person name="Yang H.P."/>
            <person name="Yang S.P."/>
            <person name="Yorke J.A."/>
            <person name="Yoshida K."/>
            <person name="Zdobnov E."/>
            <person name="Zhang P."/>
            <person name="Zhang Y."/>
            <person name="Zimin A.V."/>
            <person name="Baldwin J."/>
            <person name="Abdouelleil A."/>
            <person name="Abdulkadir J."/>
            <person name="Abebe A."/>
            <person name="Abera B."/>
            <person name="Abreu J."/>
            <person name="Acer S.C."/>
            <person name="Aftuck L."/>
            <person name="Alexander A."/>
            <person name="An P."/>
            <person name="Anderson E."/>
            <person name="Anderson S."/>
            <person name="Arachi H."/>
            <person name="Azer M."/>
            <person name="Bachantsang P."/>
            <person name="Barry A."/>
            <person name="Bayul T."/>
            <person name="Berlin A."/>
            <person name="Bessette D."/>
            <person name="Bloom T."/>
            <person name="Blye J."/>
            <person name="Boguslavskiy L."/>
            <person name="Bonnet C."/>
            <person name="Boukhgalter B."/>
            <person name="Bourzgui I."/>
            <person name="Brown A."/>
            <person name="Cahill P."/>
            <person name="Channer S."/>
            <person name="Cheshatsang Y."/>
            <person name="Chuda L."/>
            <person name="Citroen M."/>
            <person name="Collymore A."/>
            <person name="Cooke P."/>
            <person name="Costello M."/>
            <person name="D'Aco K."/>
            <person name="Daza R."/>
            <person name="De Haan G."/>
            <person name="DeGray S."/>
            <person name="DeMaso C."/>
            <person name="Dhargay N."/>
            <person name="Dooley K."/>
            <person name="Dooley E."/>
            <person name="Doricent M."/>
            <person name="Dorje P."/>
            <person name="Dorjee K."/>
            <person name="Dupes A."/>
            <person name="Elong R."/>
            <person name="Falk J."/>
            <person name="Farina A."/>
            <person name="Faro S."/>
            <person name="Ferguson D."/>
            <person name="Fisher S."/>
            <person name="Foley C.D."/>
            <person name="Franke A."/>
            <person name="Friedrich D."/>
            <person name="Gadbois L."/>
            <person name="Gearin G."/>
            <person name="Gearin C.R."/>
            <person name="Giannoukos G."/>
            <person name="Goode T."/>
            <person name="Graham J."/>
            <person name="Grandbois E."/>
            <person name="Grewal S."/>
            <person name="Gyaltsen K."/>
            <person name="Hafez N."/>
            <person name="Hagos B."/>
            <person name="Hall J."/>
            <person name="Henson C."/>
            <person name="Hollinger A."/>
            <person name="Honan T."/>
            <person name="Huard M.D."/>
            <person name="Hughes L."/>
            <person name="Hurhula B."/>
            <person name="Husby M.E."/>
            <person name="Kamat A."/>
            <person name="Kanga B."/>
            <person name="Kashin S."/>
            <person name="Khazanovich D."/>
            <person name="Kisner P."/>
            <person name="Lance K."/>
            <person name="Lara M."/>
            <person name="Lee W."/>
            <person name="Lennon N."/>
            <person name="Letendre F."/>
            <person name="LeVine R."/>
            <person name="Lipovsky A."/>
            <person name="Liu X."/>
            <person name="Liu J."/>
            <person name="Liu S."/>
            <person name="Lokyitsang T."/>
            <person name="Lokyitsang Y."/>
            <person name="Lubonja R."/>
            <person name="Lui A."/>
            <person name="MacDonald P."/>
            <person name="Magnisalis V."/>
            <person name="Maru K."/>
            <person name="Matthews C."/>
            <person name="McCusker W."/>
            <person name="McDonough S."/>
            <person name="Mehta T."/>
            <person name="Meldrim J."/>
            <person name="Meneus L."/>
            <person name="Mihai O."/>
            <person name="Mihalev A."/>
            <person name="Mihova T."/>
            <person name="Mittelman R."/>
            <person name="Mlenga V."/>
            <person name="Montmayeur A."/>
            <person name="Mulrain L."/>
            <person name="Navidi A."/>
            <person name="Naylor J."/>
            <person name="Negash T."/>
            <person name="Nguyen T."/>
            <person name="Nguyen N."/>
            <person name="Nicol R."/>
            <person name="Norbu C."/>
            <person name="Norbu N."/>
            <person name="Novod N."/>
            <person name="O'Neill B."/>
            <person name="Osman S."/>
            <person name="Markiewicz E."/>
            <person name="Oyono O.L."/>
            <person name="Patti C."/>
            <person name="Phunkhang P."/>
            <person name="Pierre F."/>
            <person name="Priest M."/>
            <person name="Raghuraman S."/>
            <person name="Rege F."/>
            <person name="Reyes R."/>
            <person name="Rise C."/>
            <person name="Rogov P."/>
            <person name="Ross K."/>
            <person name="Ryan E."/>
            <person name="Settipalli S."/>
            <person name="Shea T."/>
            <person name="Sherpa N."/>
            <person name="Shi L."/>
            <person name="Shih D."/>
            <person name="Sparrow T."/>
            <person name="Spaulding J."/>
            <person name="Stalker J."/>
            <person name="Stange-Thomann N."/>
            <person name="Stavropoulos S."/>
            <person name="Stone C."/>
            <person name="Strader C."/>
            <person name="Tesfaye S."/>
            <person name="Thomson T."/>
            <person name="Thoulutsang Y."/>
            <person name="Thoulutsang D."/>
            <person name="Topham K."/>
            <person name="Topping I."/>
            <person name="Tsamla T."/>
            <person name="Vassiliev H."/>
            <person name="Vo A."/>
            <person name="Wangchuk T."/>
            <person name="Wangdi T."/>
            <person name="Weiand M."/>
            <person name="Wilkinson J."/>
            <person name="Wilson A."/>
            <person name="Yadav S."/>
            <person name="Young G."/>
            <person name="Yu Q."/>
            <person name="Zembek L."/>
            <person name="Zhong D."/>
            <person name="Zimmer A."/>
            <person name="Zwirko Z."/>
            <person name="Jaffe D.B."/>
            <person name="Alvarez P."/>
            <person name="Brockman W."/>
            <person name="Butler J."/>
            <person name="Chin C."/>
            <person name="Gnerre S."/>
            <person name="Grabherr M."/>
            <person name="Kleber M."/>
            <person name="Mauceli E."/>
            <person name="MacCallum I."/>
        </authorList>
    </citation>
    <scope>NUCLEOTIDE SEQUENCE [LARGE SCALE GENOMIC DNA]</scope>
    <source>
        <strain evidence="2">white501</strain>
    </source>
</reference>
<gene>
    <name evidence="1" type="primary">Dsim\GD14417</name>
    <name evidence="1" type="ORF">Dsim_GD14417</name>
</gene>
<evidence type="ECO:0000313" key="1">
    <source>
        <dbReference type="EMBL" id="EDX10307.1"/>
    </source>
</evidence>
<proteinExistence type="predicted"/>
<evidence type="ECO:0000313" key="2">
    <source>
        <dbReference type="Proteomes" id="UP000000304"/>
    </source>
</evidence>
<dbReference type="Proteomes" id="UP000000304">
    <property type="component" value="Chromosome 3L"/>
</dbReference>
<dbReference type="HOGENOM" id="CLU_2760534_0_0_1"/>
<accession>B4QRU3</accession>
<name>B4QRU3_DROSI</name>